<evidence type="ECO:0000313" key="2">
    <source>
        <dbReference type="Proteomes" id="UP000254519"/>
    </source>
</evidence>
<dbReference type="InterPro" id="IPR003772">
    <property type="entry name" value="YceD"/>
</dbReference>
<gene>
    <name evidence="1" type="ORF">NCTC4822_00941</name>
</gene>
<protein>
    <submittedName>
        <fullName evidence="1">Uncharacterized ACR, COG1399</fullName>
    </submittedName>
</protein>
<evidence type="ECO:0000313" key="1">
    <source>
        <dbReference type="EMBL" id="SUJ00381.1"/>
    </source>
</evidence>
<organism evidence="1 2">
    <name type="scientific">Sporosarcina pasteurii</name>
    <name type="common">Bacillus pasteurii</name>
    <dbReference type="NCBI Taxonomy" id="1474"/>
    <lineage>
        <taxon>Bacteria</taxon>
        <taxon>Bacillati</taxon>
        <taxon>Bacillota</taxon>
        <taxon>Bacilli</taxon>
        <taxon>Bacillales</taxon>
        <taxon>Caryophanaceae</taxon>
        <taxon>Sporosarcina</taxon>
    </lineage>
</organism>
<dbReference type="Pfam" id="PF02620">
    <property type="entry name" value="YceD"/>
    <property type="match status" value="1"/>
</dbReference>
<dbReference type="OrthoDB" id="9790372at2"/>
<keyword evidence="2" id="KW-1185">Reference proteome</keyword>
<accession>A0A380BEW2</accession>
<reference evidence="1 2" key="1">
    <citation type="submission" date="2018-06" db="EMBL/GenBank/DDBJ databases">
        <authorList>
            <consortium name="Pathogen Informatics"/>
            <person name="Doyle S."/>
        </authorList>
    </citation>
    <scope>NUCLEOTIDE SEQUENCE [LARGE SCALE GENOMIC DNA]</scope>
    <source>
        <strain evidence="2">ATCC 11859 / DSM 33 / NCIB 8841 / NCTC 4822</strain>
    </source>
</reference>
<dbReference type="Proteomes" id="UP000254519">
    <property type="component" value="Unassembled WGS sequence"/>
</dbReference>
<proteinExistence type="predicted"/>
<name>A0A380BEW2_SPOPA</name>
<dbReference type="AlphaFoldDB" id="A0A380BEW2"/>
<dbReference type="EMBL" id="UGYZ01000002">
    <property type="protein sequence ID" value="SUJ00381.1"/>
    <property type="molecule type" value="Genomic_DNA"/>
</dbReference>
<sequence>MKWSINQLQRYRQGHMPFDEMVNLESVIKRNPEIRAIAPVHVTGSCKIGEGKVECNFQLEGTMTLPCSRTWEDAEFPFTINSFEAFAWDENVLQADDEMHPVEGDFVELNPIFEELILLEIPLQVYSEQAEDMGKVEGRGWSYTTDEAYSAQLEESKAKVDPRLAGLADFFENKDE</sequence>
<dbReference type="RefSeq" id="WP_115360368.1">
    <property type="nucleotide sequence ID" value="NZ_CP038012.1"/>
</dbReference>